<dbReference type="Proteomes" id="UP000091918">
    <property type="component" value="Unassembled WGS sequence"/>
</dbReference>
<dbReference type="OrthoDB" id="4188806at2759"/>
<evidence type="ECO:0000256" key="1">
    <source>
        <dbReference type="SAM" id="MobiDB-lite"/>
    </source>
</evidence>
<organism evidence="2 3">
    <name type="scientific">Emergomyces africanus</name>
    <dbReference type="NCBI Taxonomy" id="1955775"/>
    <lineage>
        <taxon>Eukaryota</taxon>
        <taxon>Fungi</taxon>
        <taxon>Dikarya</taxon>
        <taxon>Ascomycota</taxon>
        <taxon>Pezizomycotina</taxon>
        <taxon>Eurotiomycetes</taxon>
        <taxon>Eurotiomycetidae</taxon>
        <taxon>Onygenales</taxon>
        <taxon>Ajellomycetaceae</taxon>
        <taxon>Emergomyces</taxon>
    </lineage>
</organism>
<name>A0A1B7NQ43_9EURO</name>
<proteinExistence type="predicted"/>
<accession>A0A1B7NQ43</accession>
<gene>
    <name evidence="2" type="ORF">ACJ72_06906</name>
</gene>
<protein>
    <submittedName>
        <fullName evidence="2">Uncharacterized protein</fullName>
    </submittedName>
</protein>
<dbReference type="AlphaFoldDB" id="A0A1B7NQ43"/>
<feature type="region of interest" description="Disordered" evidence="1">
    <location>
        <begin position="37"/>
        <end position="92"/>
    </location>
</feature>
<evidence type="ECO:0000313" key="2">
    <source>
        <dbReference type="EMBL" id="OAX78786.1"/>
    </source>
</evidence>
<comment type="caution">
    <text evidence="2">The sequence shown here is derived from an EMBL/GenBank/DDBJ whole genome shotgun (WGS) entry which is preliminary data.</text>
</comment>
<feature type="compositionally biased region" description="Acidic residues" evidence="1">
    <location>
        <begin position="66"/>
        <end position="78"/>
    </location>
</feature>
<keyword evidence="3" id="KW-1185">Reference proteome</keyword>
<dbReference type="EMBL" id="LGUA01001316">
    <property type="protein sequence ID" value="OAX78786.1"/>
    <property type="molecule type" value="Genomic_DNA"/>
</dbReference>
<sequence>MLDTFIVIDDSVQDLSDNARIPISQTALSTCSLALSVGSDDESSSESRTPPPPMLIEDSGVTTEEWLVDEILASDDDQEMRWSKSSTPNQEE</sequence>
<reference evidence="2 3" key="1">
    <citation type="submission" date="2015-07" db="EMBL/GenBank/DDBJ databases">
        <title>Emmonsia species relationships and genome sequence.</title>
        <authorList>
            <person name="Cuomo C.A."/>
            <person name="Schwartz I.S."/>
            <person name="Kenyon C."/>
            <person name="de Hoog G.S."/>
            <person name="Govender N.P."/>
            <person name="Botha A."/>
            <person name="Moreno L."/>
            <person name="de Vries M."/>
            <person name="Munoz J.F."/>
            <person name="Stielow J.B."/>
        </authorList>
    </citation>
    <scope>NUCLEOTIDE SEQUENCE [LARGE SCALE GENOMIC DNA]</scope>
    <source>
        <strain evidence="2 3">CBS 136260</strain>
    </source>
</reference>
<evidence type="ECO:0000313" key="3">
    <source>
        <dbReference type="Proteomes" id="UP000091918"/>
    </source>
</evidence>
<feature type="compositionally biased region" description="Polar residues" evidence="1">
    <location>
        <begin position="83"/>
        <end position="92"/>
    </location>
</feature>